<dbReference type="NCBIfam" id="TIGR01414">
    <property type="entry name" value="autotrans_barl"/>
    <property type="match status" value="1"/>
</dbReference>
<gene>
    <name evidence="2" type="primary">icsA_28</name>
    <name evidence="2" type="ORF">NCTC12282_03340</name>
</gene>
<reference evidence="2 3" key="1">
    <citation type="submission" date="2019-03" db="EMBL/GenBank/DDBJ databases">
        <authorList>
            <consortium name="Pathogen Informatics"/>
        </authorList>
    </citation>
    <scope>NUCLEOTIDE SEQUENCE [LARGE SCALE GENOMIC DNA]</scope>
    <source>
        <strain evidence="2 3">NCTC12282</strain>
    </source>
</reference>
<dbReference type="PRINTS" id="PR01484">
    <property type="entry name" value="PRTACTNFAMLY"/>
</dbReference>
<dbReference type="AlphaFoldDB" id="A0A484ZLQ0"/>
<dbReference type="InterPro" id="IPR050909">
    <property type="entry name" value="Bact_Autotransporter_VF"/>
</dbReference>
<dbReference type="EMBL" id="CAADJA010000002">
    <property type="protein sequence ID" value="VFS48716.1"/>
    <property type="molecule type" value="Genomic_DNA"/>
</dbReference>
<dbReference type="Proteomes" id="UP000373449">
    <property type="component" value="Unassembled WGS sequence"/>
</dbReference>
<evidence type="ECO:0000313" key="2">
    <source>
        <dbReference type="EMBL" id="VFS48716.1"/>
    </source>
</evidence>
<name>A0A484ZLQ0_9GAMM</name>
<protein>
    <submittedName>
        <fullName evidence="2">Outer membrane protein IcsA autotransporter</fullName>
    </submittedName>
</protein>
<proteinExistence type="predicted"/>
<dbReference type="InterPro" id="IPR036709">
    <property type="entry name" value="Autotransporte_beta_dom_sf"/>
</dbReference>
<evidence type="ECO:0000259" key="1">
    <source>
        <dbReference type="PROSITE" id="PS51208"/>
    </source>
</evidence>
<dbReference type="Gene3D" id="2.40.128.130">
    <property type="entry name" value="Autotransporter beta-domain"/>
    <property type="match status" value="1"/>
</dbReference>
<sequence length="228" mass="25629">MAGYANNSSRTHSDVSRYSSTGKVDGYSVGLYGTWYANNADKTGIYVDTWALYNWFNNQVQGEQLHMEDYKSDGVTASIESGYSFKVGESERTSYWLQPKAQVIWMGVSANDYTETNGTRVKDDTNNNLMTRLGLRAYANGHSQIDDGKDREFQPFVEVNWIHNTENYTVIMNDVKNSQVGAKDIGELKLGIEGKLSNNVSTWANVAQQWGTDSYTDTQGMFGVKYSF</sequence>
<dbReference type="SUPFAM" id="SSF103515">
    <property type="entry name" value="Autotransporter"/>
    <property type="match status" value="1"/>
</dbReference>
<dbReference type="PANTHER" id="PTHR12338">
    <property type="entry name" value="AUTOTRANSPORTER"/>
    <property type="match status" value="1"/>
</dbReference>
<accession>A0A484ZLQ0</accession>
<dbReference type="InterPro" id="IPR003991">
    <property type="entry name" value="Pertactin_virulence_factor"/>
</dbReference>
<dbReference type="InterPro" id="IPR005546">
    <property type="entry name" value="Autotransporte_beta"/>
</dbReference>
<organism evidence="2 3">
    <name type="scientific">Budvicia aquatica</name>
    <dbReference type="NCBI Taxonomy" id="82979"/>
    <lineage>
        <taxon>Bacteria</taxon>
        <taxon>Pseudomonadati</taxon>
        <taxon>Pseudomonadota</taxon>
        <taxon>Gammaproteobacteria</taxon>
        <taxon>Enterobacterales</taxon>
        <taxon>Budviciaceae</taxon>
        <taxon>Budvicia</taxon>
    </lineage>
</organism>
<evidence type="ECO:0000313" key="3">
    <source>
        <dbReference type="Proteomes" id="UP000373449"/>
    </source>
</evidence>
<dbReference type="GO" id="GO:0019867">
    <property type="term" value="C:outer membrane"/>
    <property type="evidence" value="ECO:0007669"/>
    <property type="project" value="InterPro"/>
</dbReference>
<dbReference type="PANTHER" id="PTHR12338:SF5">
    <property type="entry name" value="ANTIGEN 43-RELATED"/>
    <property type="match status" value="1"/>
</dbReference>
<dbReference type="Pfam" id="PF03797">
    <property type="entry name" value="Autotransporter"/>
    <property type="match status" value="1"/>
</dbReference>
<dbReference type="SMART" id="SM00869">
    <property type="entry name" value="Autotransporter"/>
    <property type="match status" value="1"/>
</dbReference>
<dbReference type="InterPro" id="IPR006315">
    <property type="entry name" value="OM_autotransptr_brl_dom"/>
</dbReference>
<feature type="domain" description="Autotransporter" evidence="1">
    <location>
        <begin position="1"/>
        <end position="228"/>
    </location>
</feature>
<dbReference type="PROSITE" id="PS51208">
    <property type="entry name" value="AUTOTRANSPORTER"/>
    <property type="match status" value="1"/>
</dbReference>